<name>D1ADM0_THECD</name>
<sequence length="1934" mass="208718">MRGDPHRPGHGRDSGPPSSSRPGSPAGNGNGDPAEAAVLRDRLQKVRERFAAAATATGAITAALSEGRRPGDAETAALTAAVRAFDDLHQTLSALGEPPAEPSLEGLSRAVEAAARRLERSAAVRALTTLTGPSALDELLAEIRHLAETGRHEGLPELAELIELCRRGDTDPRALERIDRLAQTLRELLPERHRPLVMAAIGGHLSVSTPEHAAPSRAAAQDGADLPQDPAPGSAEEEDAKENDVPVPVIPPPRPAPDEPPLDDLDELLIADAERRAARRQASAEEPPQDETAPTPDDAPASPEESASASDPRSRHATASHSAPAPQEEQEPSRKPESSNRTTPQSALKAVQEPKPHDEPTAHRAPQRPDARRKPALDGRTAPPSRSPVMQEASERRGEPATRGKAAAQSDPGRQTPQGGSLPGGGDAAECGRARGEVDAARLAAAEAAALRSGRPALAGWLRAAAGRPEAEVRARHAAAIALETTEFAGRMSAAYAQLAHGLAGEALEEDPAGQLLAWASAIRSGIIQPTGQSDELLRRPPAAVSARPALAALGEAFLQAGAEGVYLQPGISNRLGDVPRAEERRAELAGRARRMLAEVPARKIKYQRATEVLKLILHEDGEIGRLLAIAAADDAERADQVRQGVDALRADGVDRLIDAVTRSLGGQGVKRRIEAGARRKLRELLEEGLDVANRWSGAVREQTAAAGAGPQQGPETHLAALQRTAGELGERCLAELEQIAAGGDQVLTAAAQEARRLLTDTLELLRMRPLGAEPHRVDLVLCRDLPAAPGIALAAGSLEPAQPPAPADLVALAESEPDWEAAFQARAERGDHIGTAAIVEVLGGDRRADELRRRRAELVAQSRDAQRARVEKLRDQLARLRRDGVLGERDATRLEGRLQPLAETDRADFDRMGRRLEEIEGELAELVEREVAKVRRELAAELHRPAVAGAAERIGEYLDSGDLTTAREFLVQAKQGRPLPEAPAEPGDFARFFPAFPRVFDALRPRQGRRAADPNPALDVLIEALQGDGHVADERLAELLAEAGLDLAASQRRDVGAEALRRWRMAGGGPKTAGNLKTMIEPILRLIGLEGEQHPGGSAKGRTWIELSGVRRHGQALLPAFGSRMSPSGDTLRLLLVWNRPHPQQLVDLMGDEPRDQTVLVWYFGTLSVEDRRALAEAVRRRPHPVAVLDDAAIGYLACRPGADWSTTVALLAPFTAGNPFVSTGDVPEEMFYGRAEQLQQVIDRSGGSIVYGGRQLGKSALLQAARRQVTDSDPHRKVIFKSISDVGRTAPASAIWPTLRRGLEEAGIDVGEPAGAGGPEPIRQAVRRWLDGDPRRQLLILLDEADEFLNRDAEGARFANVGALRDLMSETERRVKVVFAGLHQTARFKGLSNQPLGNLGRPISVGPLAPQDAFDLLTRPLAALGFRVPQTLAARIIAKANNAPALIQLFADALLRHLRSRPVGEHALPYEVTRDDIDAVWADARLAEGFRERFEWTINLDQRYKVIAYTIALNARDEDGEQGMPVGALYEECRDIWWPQGFADCSLDAFCGLLEESVELGVLIRDGDRYRLRTPYILELLGGAEQVEQVLTRAQELELPDSFDVHSYRPAYGAGPERSPLTGGQISRLLTRANLVHVIAGSGALQLERVPMALQAEEERHEDVTVVPVRSDGLTFDDAVRDARDRPGHTLVVVGLRGRTLAQARRQIRDACQIISRHRGRNDGTLAVVFTAPPALAPLWLAVRESGGPEPLPELGGRAELMQLRRFDAAAVRQWMREAAHAFQNRRGQEELLACTGGWPMLISIVLGGDMVADQQQALERCRRHLRDRPADLVEAAGVRCCPPVAAAWRELVDLAGSGSPADLADLLAPSDLEEDHPLSPRSLHQHGYRTVDDVIEVLRILGALVPAPHAPHELQCEPVLAEATRNSGEVR</sequence>
<feature type="coiled-coil region" evidence="1">
    <location>
        <begin position="910"/>
        <end position="945"/>
    </location>
</feature>
<keyword evidence="1" id="KW-0175">Coiled coil</keyword>
<keyword evidence="4" id="KW-1185">Reference proteome</keyword>
<gene>
    <name evidence="3" type="ordered locus">Tcur_1911</name>
</gene>
<feature type="compositionally biased region" description="Basic and acidic residues" evidence="2">
    <location>
        <begin position="1"/>
        <end position="13"/>
    </location>
</feature>
<proteinExistence type="predicted"/>
<feature type="coiled-coil region" evidence="1">
    <location>
        <begin position="849"/>
        <end position="884"/>
    </location>
</feature>
<evidence type="ECO:0000256" key="2">
    <source>
        <dbReference type="SAM" id="MobiDB-lite"/>
    </source>
</evidence>
<feature type="compositionally biased region" description="Low complexity" evidence="2">
    <location>
        <begin position="14"/>
        <end position="27"/>
    </location>
</feature>
<protein>
    <submittedName>
        <fullName evidence="3">Uncharacterized protein</fullName>
    </submittedName>
</protein>
<feature type="region of interest" description="Disordered" evidence="2">
    <location>
        <begin position="207"/>
        <end position="431"/>
    </location>
</feature>
<dbReference type="Gene3D" id="3.40.50.300">
    <property type="entry name" value="P-loop containing nucleotide triphosphate hydrolases"/>
    <property type="match status" value="1"/>
</dbReference>
<dbReference type="InterPro" id="IPR027417">
    <property type="entry name" value="P-loop_NTPase"/>
</dbReference>
<dbReference type="eggNOG" id="COG3266">
    <property type="taxonomic scope" value="Bacteria"/>
</dbReference>
<dbReference type="EMBL" id="CP001738">
    <property type="protein sequence ID" value="ACY97480.1"/>
    <property type="molecule type" value="Genomic_DNA"/>
</dbReference>
<dbReference type="STRING" id="471852.Tcur_1911"/>
<feature type="compositionally biased region" description="Basic and acidic residues" evidence="2">
    <location>
        <begin position="352"/>
        <end position="377"/>
    </location>
</feature>
<evidence type="ECO:0000256" key="1">
    <source>
        <dbReference type="SAM" id="Coils"/>
    </source>
</evidence>
<dbReference type="SUPFAM" id="SSF52540">
    <property type="entry name" value="P-loop containing nucleoside triphosphate hydrolases"/>
    <property type="match status" value="1"/>
</dbReference>
<dbReference type="KEGG" id="tcu:Tcur_1911"/>
<feature type="compositionally biased region" description="Acidic residues" evidence="2">
    <location>
        <begin position="260"/>
        <end position="269"/>
    </location>
</feature>
<feature type="compositionally biased region" description="Pro residues" evidence="2">
    <location>
        <begin position="248"/>
        <end position="259"/>
    </location>
</feature>
<reference evidence="3 4" key="1">
    <citation type="journal article" date="2011" name="Stand. Genomic Sci.">
        <title>Complete genome sequence of Thermomonospora curvata type strain (B9).</title>
        <authorList>
            <person name="Chertkov O."/>
            <person name="Sikorski J."/>
            <person name="Nolan M."/>
            <person name="Lapidus A."/>
            <person name="Lucas S."/>
            <person name="Del Rio T.G."/>
            <person name="Tice H."/>
            <person name="Cheng J.F."/>
            <person name="Goodwin L."/>
            <person name="Pitluck S."/>
            <person name="Liolios K."/>
            <person name="Ivanova N."/>
            <person name="Mavromatis K."/>
            <person name="Mikhailova N."/>
            <person name="Ovchinnikova G."/>
            <person name="Pati A."/>
            <person name="Chen A."/>
            <person name="Palaniappan K."/>
            <person name="Djao O.D."/>
            <person name="Land M."/>
            <person name="Hauser L."/>
            <person name="Chang Y.J."/>
            <person name="Jeffries C.D."/>
            <person name="Brettin T."/>
            <person name="Han C."/>
            <person name="Detter J.C."/>
            <person name="Rohde M."/>
            <person name="Goker M."/>
            <person name="Woyke T."/>
            <person name="Bristow J."/>
            <person name="Eisen J.A."/>
            <person name="Markowitz V."/>
            <person name="Hugenholtz P."/>
            <person name="Klenk H.P."/>
            <person name="Kyrpides N.C."/>
        </authorList>
    </citation>
    <scope>NUCLEOTIDE SEQUENCE [LARGE SCALE GENOMIC DNA]</scope>
    <source>
        <strain evidence="4">ATCC 19995 / DSM 43183 / JCM 3096 / KCTC 9072 / NBRC 15933 / NCIMB 10081 / Henssen B9</strain>
    </source>
</reference>
<feature type="region of interest" description="Disordered" evidence="2">
    <location>
        <begin position="1"/>
        <end position="36"/>
    </location>
</feature>
<dbReference type="HOGENOM" id="CLU_235127_0_0_11"/>
<dbReference type="eggNOG" id="COG1672">
    <property type="taxonomic scope" value="Bacteria"/>
</dbReference>
<evidence type="ECO:0000313" key="4">
    <source>
        <dbReference type="Proteomes" id="UP000001918"/>
    </source>
</evidence>
<feature type="compositionally biased region" description="Low complexity" evidence="2">
    <location>
        <begin position="280"/>
        <end position="311"/>
    </location>
</feature>
<feature type="compositionally biased region" description="Basic and acidic residues" evidence="2">
    <location>
        <begin position="393"/>
        <end position="402"/>
    </location>
</feature>
<evidence type="ECO:0000313" key="3">
    <source>
        <dbReference type="EMBL" id="ACY97480.1"/>
    </source>
</evidence>
<accession>D1ADM0</accession>
<organism evidence="3 4">
    <name type="scientific">Thermomonospora curvata (strain ATCC 19995 / DSM 43183 / JCM 3096 / KCTC 9072 / NBRC 15933 / NCIMB 10081 / Henssen B9)</name>
    <dbReference type="NCBI Taxonomy" id="471852"/>
    <lineage>
        <taxon>Bacteria</taxon>
        <taxon>Bacillati</taxon>
        <taxon>Actinomycetota</taxon>
        <taxon>Actinomycetes</taxon>
        <taxon>Streptosporangiales</taxon>
        <taxon>Thermomonosporaceae</taxon>
        <taxon>Thermomonospora</taxon>
    </lineage>
</organism>
<dbReference type="Proteomes" id="UP000001918">
    <property type="component" value="Chromosome"/>
</dbReference>